<dbReference type="STRING" id="572547.Amico_0371"/>
<dbReference type="PROSITE" id="PS50889">
    <property type="entry name" value="S4"/>
    <property type="match status" value="1"/>
</dbReference>
<organism evidence="7 8">
    <name type="scientific">Aminobacterium colombiense (strain DSM 12261 / ALA-1)</name>
    <dbReference type="NCBI Taxonomy" id="572547"/>
    <lineage>
        <taxon>Bacteria</taxon>
        <taxon>Thermotogati</taxon>
        <taxon>Synergistota</taxon>
        <taxon>Synergistia</taxon>
        <taxon>Synergistales</taxon>
        <taxon>Aminobacteriaceae</taxon>
        <taxon>Aminobacterium</taxon>
    </lineage>
</organism>
<dbReference type="SUPFAM" id="SSF55174">
    <property type="entry name" value="Alpha-L RNA-binding motif"/>
    <property type="match status" value="1"/>
</dbReference>
<dbReference type="InterPro" id="IPR006224">
    <property type="entry name" value="PsdUridine_synth_RluA-like_CS"/>
</dbReference>
<dbReference type="PROSITE" id="PS01129">
    <property type="entry name" value="PSI_RLU"/>
    <property type="match status" value="1"/>
</dbReference>
<keyword evidence="8" id="KW-1185">Reference proteome</keyword>
<dbReference type="OrthoDB" id="9807829at2"/>
<comment type="similarity">
    <text evidence="1 5">Belongs to the pseudouridine synthase RluA family.</text>
</comment>
<dbReference type="InterPro" id="IPR006145">
    <property type="entry name" value="PsdUridine_synth_RsuA/RluA"/>
</dbReference>
<dbReference type="RefSeq" id="WP_013047780.1">
    <property type="nucleotide sequence ID" value="NC_014011.1"/>
</dbReference>
<feature type="active site" evidence="3">
    <location>
        <position position="135"/>
    </location>
</feature>
<evidence type="ECO:0000313" key="7">
    <source>
        <dbReference type="EMBL" id="ADE56514.1"/>
    </source>
</evidence>
<accession>D5ED82</accession>
<sequence length="314" mass="35946">MSYTFKVSEHHAGRRLDKVIRTLWPNLPLGAMMRGIRKGLVRVDGRKTSCSVRLEDGQSVYVPWEEPELIEKSVKTKRTGALSIVYKDHYIMVLNKEAGLIIQPDQSGEESLIERVWLEVEPEGDFRACAVHRLDRNTTGLVVVALHGQSLRELQRAFRDNDVDKTYLVAVRGQTPLEGDITAPLQKDRDHNIVTASPDGLPAHTHYEKIAGDDECSLLKVSLLTGRSHQIRVHLAISGYPVIGDVKYGDFALNKQWYHRIRLDHPLLHAWKISFRRLNPPLSYIERREFSAPPDRLFLKFLRTKGWQTYLEGV</sequence>
<dbReference type="Gene3D" id="3.10.290.10">
    <property type="entry name" value="RNA-binding S4 domain"/>
    <property type="match status" value="1"/>
</dbReference>
<feature type="domain" description="RNA-binding S4" evidence="6">
    <location>
        <begin position="14"/>
        <end position="75"/>
    </location>
</feature>
<dbReference type="GO" id="GO:0003723">
    <property type="term" value="F:RNA binding"/>
    <property type="evidence" value="ECO:0007669"/>
    <property type="project" value="UniProtKB-KW"/>
</dbReference>
<dbReference type="SUPFAM" id="SSF55120">
    <property type="entry name" value="Pseudouridine synthase"/>
    <property type="match status" value="1"/>
</dbReference>
<protein>
    <recommendedName>
        <fullName evidence="5">Pseudouridine synthase</fullName>
        <ecNumber evidence="5">5.4.99.-</ecNumber>
    </recommendedName>
</protein>
<comment type="catalytic activity">
    <reaction evidence="5">
        <text>a uridine in RNA = a pseudouridine in RNA</text>
        <dbReference type="Rhea" id="RHEA:48348"/>
        <dbReference type="Rhea" id="RHEA-COMP:12068"/>
        <dbReference type="Rhea" id="RHEA-COMP:12069"/>
        <dbReference type="ChEBI" id="CHEBI:65314"/>
        <dbReference type="ChEBI" id="CHEBI:65315"/>
    </reaction>
</comment>
<dbReference type="InterPro" id="IPR036986">
    <property type="entry name" value="S4_RNA-bd_sf"/>
</dbReference>
<dbReference type="EMBL" id="CP001997">
    <property type="protein sequence ID" value="ADE56514.1"/>
    <property type="molecule type" value="Genomic_DNA"/>
</dbReference>
<dbReference type="InterPro" id="IPR006225">
    <property type="entry name" value="PsdUridine_synth_RluC/D"/>
</dbReference>
<dbReference type="Pfam" id="PF00849">
    <property type="entry name" value="PseudoU_synth_2"/>
    <property type="match status" value="1"/>
</dbReference>
<evidence type="ECO:0000256" key="5">
    <source>
        <dbReference type="RuleBase" id="RU362028"/>
    </source>
</evidence>
<name>D5ED82_AMICL</name>
<proteinExistence type="inferred from homology"/>
<comment type="function">
    <text evidence="5">Responsible for synthesis of pseudouridine from uracil.</text>
</comment>
<dbReference type="GO" id="GO:0000455">
    <property type="term" value="P:enzyme-directed rRNA pseudouridine synthesis"/>
    <property type="evidence" value="ECO:0007669"/>
    <property type="project" value="TreeGrafter"/>
</dbReference>
<evidence type="ECO:0000256" key="1">
    <source>
        <dbReference type="ARBA" id="ARBA00010876"/>
    </source>
</evidence>
<dbReference type="Gene3D" id="3.30.2350.10">
    <property type="entry name" value="Pseudouridine synthase"/>
    <property type="match status" value="1"/>
</dbReference>
<evidence type="ECO:0000256" key="3">
    <source>
        <dbReference type="PIRSR" id="PIRSR606225-1"/>
    </source>
</evidence>
<keyword evidence="2 5" id="KW-0413">Isomerase</keyword>
<dbReference type="PANTHER" id="PTHR21600">
    <property type="entry name" value="MITOCHONDRIAL RNA PSEUDOURIDINE SYNTHASE"/>
    <property type="match status" value="1"/>
</dbReference>
<dbReference type="eggNOG" id="COG0564">
    <property type="taxonomic scope" value="Bacteria"/>
</dbReference>
<dbReference type="InterPro" id="IPR020103">
    <property type="entry name" value="PsdUridine_synth_cat_dom_sf"/>
</dbReference>
<dbReference type="AlphaFoldDB" id="D5ED82"/>
<evidence type="ECO:0000313" key="8">
    <source>
        <dbReference type="Proteomes" id="UP000002366"/>
    </source>
</evidence>
<dbReference type="EC" id="5.4.99.-" evidence="5"/>
<dbReference type="KEGG" id="aco:Amico_0371"/>
<dbReference type="HOGENOM" id="CLU_016902_1_0_0"/>
<dbReference type="Proteomes" id="UP000002366">
    <property type="component" value="Chromosome"/>
</dbReference>
<dbReference type="CDD" id="cd02869">
    <property type="entry name" value="PseudoU_synth_RluA_like"/>
    <property type="match status" value="1"/>
</dbReference>
<gene>
    <name evidence="7" type="ordered locus">Amico_0371</name>
</gene>
<evidence type="ECO:0000256" key="4">
    <source>
        <dbReference type="PROSITE-ProRule" id="PRU00182"/>
    </source>
</evidence>
<dbReference type="CDD" id="cd00165">
    <property type="entry name" value="S4"/>
    <property type="match status" value="1"/>
</dbReference>
<dbReference type="PANTHER" id="PTHR21600:SF87">
    <property type="entry name" value="RNA PSEUDOURIDYLATE SYNTHASE DOMAIN-CONTAINING PROTEIN 1"/>
    <property type="match status" value="1"/>
</dbReference>
<dbReference type="GO" id="GO:0120159">
    <property type="term" value="F:rRNA pseudouridine synthase activity"/>
    <property type="evidence" value="ECO:0007669"/>
    <property type="project" value="UniProtKB-ARBA"/>
</dbReference>
<dbReference type="InterPro" id="IPR050188">
    <property type="entry name" value="RluA_PseudoU_synthase"/>
</dbReference>
<reference evidence="7 8" key="1">
    <citation type="journal article" date="2010" name="Stand. Genomic Sci.">
        <title>Complete genome sequence of Aminobacterium colombiense type strain (ALA-1).</title>
        <authorList>
            <person name="Chertkov O."/>
            <person name="Sikorski J."/>
            <person name="Brambilla E."/>
            <person name="Lapidus A."/>
            <person name="Copeland A."/>
            <person name="Glavina Del Rio T."/>
            <person name="Nolan M."/>
            <person name="Lucas S."/>
            <person name="Tice H."/>
            <person name="Cheng J.F."/>
            <person name="Han C."/>
            <person name="Detter J.C."/>
            <person name="Bruce D."/>
            <person name="Tapia R."/>
            <person name="Goodwin L."/>
            <person name="Pitluck S."/>
            <person name="Liolios K."/>
            <person name="Ivanova N."/>
            <person name="Mavromatis K."/>
            <person name="Ovchinnikova G."/>
            <person name="Pati A."/>
            <person name="Chen A."/>
            <person name="Palaniappan K."/>
            <person name="Land M."/>
            <person name="Hauser L."/>
            <person name="Chang Y.J."/>
            <person name="Jeffries C.D."/>
            <person name="Spring S."/>
            <person name="Rohde M."/>
            <person name="Goker M."/>
            <person name="Bristow J."/>
            <person name="Eisen J.A."/>
            <person name="Markowitz V."/>
            <person name="Hugenholtz P."/>
            <person name="Kyrpides N.C."/>
            <person name="Klenk H.P."/>
        </authorList>
    </citation>
    <scope>NUCLEOTIDE SEQUENCE [LARGE SCALE GENOMIC DNA]</scope>
    <source>
        <strain evidence="8">DSM 12261 / ALA-1</strain>
    </source>
</reference>
<keyword evidence="4" id="KW-0694">RNA-binding</keyword>
<dbReference type="NCBIfam" id="TIGR00005">
    <property type="entry name" value="rluA_subfam"/>
    <property type="match status" value="1"/>
</dbReference>
<evidence type="ECO:0000259" key="6">
    <source>
        <dbReference type="SMART" id="SM00363"/>
    </source>
</evidence>
<dbReference type="InterPro" id="IPR002942">
    <property type="entry name" value="S4_RNA-bd"/>
</dbReference>
<dbReference type="SMART" id="SM00363">
    <property type="entry name" value="S4"/>
    <property type="match status" value="1"/>
</dbReference>
<evidence type="ECO:0000256" key="2">
    <source>
        <dbReference type="ARBA" id="ARBA00023235"/>
    </source>
</evidence>